<gene>
    <name evidence="2" type="ORF">Q8P09_03215</name>
</gene>
<reference evidence="2 3" key="1">
    <citation type="submission" date="2023-08" db="EMBL/GenBank/DDBJ databases">
        <authorList>
            <person name="Kumar R."/>
        </authorList>
    </citation>
    <scope>NUCLEOTIDE SEQUENCE [LARGE SCALE GENOMIC DNA]</scope>
    <source>
        <strain evidence="2 3">LUR13</strain>
    </source>
</reference>
<keyword evidence="3" id="KW-1185">Reference proteome</keyword>
<evidence type="ECO:0000313" key="2">
    <source>
        <dbReference type="EMBL" id="MDP4544087.1"/>
    </source>
</evidence>
<dbReference type="InterPro" id="IPR055245">
    <property type="entry name" value="HTH_proteobacteria"/>
</dbReference>
<protein>
    <submittedName>
        <fullName evidence="2">Helix-turn-helix domain-containing protein</fullName>
    </submittedName>
</protein>
<dbReference type="RefSeq" id="WP_305935491.1">
    <property type="nucleotide sequence ID" value="NZ_JAVAJI010000003.1"/>
</dbReference>
<comment type="caution">
    <text evidence="2">The sequence shown here is derived from an EMBL/GenBank/DDBJ whole genome shotgun (WGS) entry which is preliminary data.</text>
</comment>
<dbReference type="Pfam" id="PF14090">
    <property type="entry name" value="HTH_39"/>
    <property type="match status" value="1"/>
</dbReference>
<evidence type="ECO:0000313" key="3">
    <source>
        <dbReference type="Proteomes" id="UP001228171"/>
    </source>
</evidence>
<proteinExistence type="predicted"/>
<accession>A0ABT9HE90</accession>
<organism evidence="2 3">
    <name type="scientific">Psychrobacter faecalis</name>
    <dbReference type="NCBI Taxonomy" id="180588"/>
    <lineage>
        <taxon>Bacteria</taxon>
        <taxon>Pseudomonadati</taxon>
        <taxon>Pseudomonadota</taxon>
        <taxon>Gammaproteobacteria</taxon>
        <taxon>Moraxellales</taxon>
        <taxon>Moraxellaceae</taxon>
        <taxon>Psychrobacter</taxon>
    </lineage>
</organism>
<dbReference type="EMBL" id="JAVAJI010000003">
    <property type="protein sequence ID" value="MDP4544087.1"/>
    <property type="molecule type" value="Genomic_DNA"/>
</dbReference>
<dbReference type="Proteomes" id="UP001228171">
    <property type="component" value="Unassembled WGS sequence"/>
</dbReference>
<sequence>MITPQQTLTATQTDTIKAHLITGATISKLESYERYQIMCLAQRVHDLRKAGMEIQSKSTVKNGKRFNLYWLEEEERARYVNGKVTPTDVRGTGEDVCLSNDDTDILLSTFNVEDVRNDQ</sequence>
<evidence type="ECO:0000259" key="1">
    <source>
        <dbReference type="Pfam" id="PF14090"/>
    </source>
</evidence>
<feature type="domain" description="Winged helix-turn-helix" evidence="1">
    <location>
        <begin position="11"/>
        <end position="59"/>
    </location>
</feature>
<name>A0ABT9HE90_9GAMM</name>